<proteinExistence type="predicted"/>
<keyword evidence="2" id="KW-0472">Membrane</keyword>
<name>A0A8J7LM39_9RHOB</name>
<feature type="region of interest" description="Disordered" evidence="1">
    <location>
        <begin position="152"/>
        <end position="189"/>
    </location>
</feature>
<feature type="compositionally biased region" description="Low complexity" evidence="1">
    <location>
        <begin position="164"/>
        <end position="176"/>
    </location>
</feature>
<dbReference type="Pfam" id="PF11351">
    <property type="entry name" value="GTA_holin_3TM"/>
    <property type="match status" value="1"/>
</dbReference>
<dbReference type="RefSeq" id="WP_228850086.1">
    <property type="nucleotide sequence ID" value="NZ_JADCKQ010000019.1"/>
</dbReference>
<keyword evidence="2" id="KW-1133">Transmembrane helix</keyword>
<dbReference type="Proteomes" id="UP000640583">
    <property type="component" value="Unassembled WGS sequence"/>
</dbReference>
<keyword evidence="4" id="KW-1185">Reference proteome</keyword>
<dbReference type="InterPro" id="IPR021497">
    <property type="entry name" value="GTA_holin_3TM"/>
</dbReference>
<dbReference type="AlphaFoldDB" id="A0A8J7LM39"/>
<protein>
    <submittedName>
        <fullName evidence="3">Carboxylesterase</fullName>
    </submittedName>
</protein>
<feature type="transmembrane region" description="Helical" evidence="2">
    <location>
        <begin position="67"/>
        <end position="86"/>
    </location>
</feature>
<evidence type="ECO:0000313" key="3">
    <source>
        <dbReference type="EMBL" id="MBI1495384.1"/>
    </source>
</evidence>
<feature type="transmembrane region" description="Helical" evidence="2">
    <location>
        <begin position="92"/>
        <end position="116"/>
    </location>
</feature>
<comment type="caution">
    <text evidence="3">The sequence shown here is derived from an EMBL/GenBank/DDBJ whole genome shotgun (WGS) entry which is preliminary data.</text>
</comment>
<evidence type="ECO:0000256" key="2">
    <source>
        <dbReference type="SAM" id="Phobius"/>
    </source>
</evidence>
<gene>
    <name evidence="3" type="ORF">H1D41_17210</name>
</gene>
<evidence type="ECO:0000313" key="4">
    <source>
        <dbReference type="Proteomes" id="UP000640583"/>
    </source>
</evidence>
<accession>A0A8J7LM39</accession>
<reference evidence="3" key="1">
    <citation type="submission" date="2020-10" db="EMBL/GenBank/DDBJ databases">
        <title>Paenihalocynthiibacter styelae gen. nov., sp. nov., isolated from stalked sea squirt Styela clava.</title>
        <authorList>
            <person name="Kim Y.-O."/>
            <person name="Yoon J.-H."/>
        </authorList>
    </citation>
    <scope>NUCLEOTIDE SEQUENCE</scope>
    <source>
        <strain evidence="3">MYP1-1</strain>
    </source>
</reference>
<keyword evidence="2" id="KW-0812">Transmembrane</keyword>
<dbReference type="EMBL" id="JADCKQ010000019">
    <property type="protein sequence ID" value="MBI1495384.1"/>
    <property type="molecule type" value="Genomic_DNA"/>
</dbReference>
<sequence length="189" mass="20611">MRILQWLFGGGRNVLKETVEVFRENAEAGAVRDADYSQAALAQYAAEFHARSNRTRFDSLADGLNRLVRPAVTLCVLLPIPITMIWPGHMAIAIASLALLPVGYWAIVGTVTSFYYGGRMQLKAQEFHTSLAATVANAPRIIETIDSLREFTSDSPGAADPGTDTELSEAATETSENPAVRAWQERGNE</sequence>
<evidence type="ECO:0000256" key="1">
    <source>
        <dbReference type="SAM" id="MobiDB-lite"/>
    </source>
</evidence>
<organism evidence="3 4">
    <name type="scientific">Halocynthiibacter styelae</name>
    <dbReference type="NCBI Taxonomy" id="2761955"/>
    <lineage>
        <taxon>Bacteria</taxon>
        <taxon>Pseudomonadati</taxon>
        <taxon>Pseudomonadota</taxon>
        <taxon>Alphaproteobacteria</taxon>
        <taxon>Rhodobacterales</taxon>
        <taxon>Paracoccaceae</taxon>
        <taxon>Halocynthiibacter</taxon>
    </lineage>
</organism>